<dbReference type="Proteomes" id="UP000554482">
    <property type="component" value="Unassembled WGS sequence"/>
</dbReference>
<evidence type="ECO:0000313" key="2">
    <source>
        <dbReference type="Proteomes" id="UP000554482"/>
    </source>
</evidence>
<organism evidence="1 2">
    <name type="scientific">Thalictrum thalictroides</name>
    <name type="common">Rue-anemone</name>
    <name type="synonym">Anemone thalictroides</name>
    <dbReference type="NCBI Taxonomy" id="46969"/>
    <lineage>
        <taxon>Eukaryota</taxon>
        <taxon>Viridiplantae</taxon>
        <taxon>Streptophyta</taxon>
        <taxon>Embryophyta</taxon>
        <taxon>Tracheophyta</taxon>
        <taxon>Spermatophyta</taxon>
        <taxon>Magnoliopsida</taxon>
        <taxon>Ranunculales</taxon>
        <taxon>Ranunculaceae</taxon>
        <taxon>Thalictroideae</taxon>
        <taxon>Thalictrum</taxon>
    </lineage>
</organism>
<feature type="non-terminal residue" evidence="1">
    <location>
        <position position="1"/>
    </location>
</feature>
<dbReference type="OrthoDB" id="19619at2759"/>
<name>A0A7J6V123_THATH</name>
<keyword evidence="2" id="KW-1185">Reference proteome</keyword>
<sequence length="204" mass="22763">MENGDKSSLRKAVIEQMFRVRKLRARLIGVYKNDLSKVFVQLTLEFLTKQFQVPIGRKIVFETHLSFGELELSVKTAGMTVVQDTTKKPSTKFLLPASLLSSKDGEMVRAYIRNTECSKDDCQGKDKAIDKASTKKCTVSSIYTLASDVGKKKKNSPSKPVRNVAILEQKDTVTVVAVDNAEDQQNIKFDQKNNLILTDSTAGR</sequence>
<gene>
    <name evidence="1" type="ORF">FRX31_032341</name>
</gene>
<dbReference type="AlphaFoldDB" id="A0A7J6V123"/>
<dbReference type="EMBL" id="JABWDY010040512">
    <property type="protein sequence ID" value="KAF5178072.1"/>
    <property type="molecule type" value="Genomic_DNA"/>
</dbReference>
<protein>
    <submittedName>
        <fullName evidence="1">Uncharacterized protein</fullName>
    </submittedName>
</protein>
<evidence type="ECO:0000313" key="1">
    <source>
        <dbReference type="EMBL" id="KAF5178072.1"/>
    </source>
</evidence>
<comment type="caution">
    <text evidence="1">The sequence shown here is derived from an EMBL/GenBank/DDBJ whole genome shotgun (WGS) entry which is preliminary data.</text>
</comment>
<reference evidence="1 2" key="1">
    <citation type="submission" date="2020-06" db="EMBL/GenBank/DDBJ databases">
        <title>Transcriptomic and genomic resources for Thalictrum thalictroides and T. hernandezii: Facilitating candidate gene discovery in an emerging model plant lineage.</title>
        <authorList>
            <person name="Arias T."/>
            <person name="Riano-Pachon D.M."/>
            <person name="Di Stilio V.S."/>
        </authorList>
    </citation>
    <scope>NUCLEOTIDE SEQUENCE [LARGE SCALE GENOMIC DNA]</scope>
    <source>
        <strain evidence="2">cv. WT478/WT964</strain>
        <tissue evidence="1">Leaves</tissue>
    </source>
</reference>
<accession>A0A7J6V123</accession>
<proteinExistence type="predicted"/>